<dbReference type="EMBL" id="SIHO01000001">
    <property type="protein sequence ID" value="TFU06387.1"/>
    <property type="molecule type" value="Genomic_DNA"/>
</dbReference>
<keyword evidence="6 10" id="KW-0418">Kinase</keyword>
<dbReference type="InterPro" id="IPR036554">
    <property type="entry name" value="GHMP_kinase_C_sf"/>
</dbReference>
<comment type="function">
    <text evidence="10">Catalyzes the phosphorylation of the position 2 hydroxy group of 4-diphosphocytidyl-2C-methyl-D-erythritol.</text>
</comment>
<dbReference type="NCBIfam" id="TIGR00154">
    <property type="entry name" value="ispE"/>
    <property type="match status" value="1"/>
</dbReference>
<evidence type="ECO:0000256" key="2">
    <source>
        <dbReference type="ARBA" id="ARBA00012052"/>
    </source>
</evidence>
<evidence type="ECO:0000259" key="12">
    <source>
        <dbReference type="Pfam" id="PF08544"/>
    </source>
</evidence>
<dbReference type="InterPro" id="IPR004424">
    <property type="entry name" value="IspE"/>
</dbReference>
<evidence type="ECO:0000256" key="8">
    <source>
        <dbReference type="ARBA" id="ARBA00023229"/>
    </source>
</evidence>
<evidence type="ECO:0000313" key="13">
    <source>
        <dbReference type="EMBL" id="TFU06387.1"/>
    </source>
</evidence>
<evidence type="ECO:0000256" key="4">
    <source>
        <dbReference type="ARBA" id="ARBA00022679"/>
    </source>
</evidence>
<organism evidence="13 14">
    <name type="scientific">Glacieibacterium arshaanense</name>
    <dbReference type="NCBI Taxonomy" id="2511025"/>
    <lineage>
        <taxon>Bacteria</taxon>
        <taxon>Pseudomonadati</taxon>
        <taxon>Pseudomonadota</taxon>
        <taxon>Alphaproteobacteria</taxon>
        <taxon>Sphingomonadales</taxon>
        <taxon>Sphingosinicellaceae</taxon>
        <taxon>Glacieibacterium</taxon>
    </lineage>
</organism>
<evidence type="ECO:0000256" key="1">
    <source>
        <dbReference type="ARBA" id="ARBA00009684"/>
    </source>
</evidence>
<evidence type="ECO:0000256" key="7">
    <source>
        <dbReference type="ARBA" id="ARBA00022840"/>
    </source>
</evidence>
<feature type="binding site" evidence="10">
    <location>
        <begin position="95"/>
        <end position="105"/>
    </location>
    <ligand>
        <name>ATP</name>
        <dbReference type="ChEBI" id="CHEBI:30616"/>
    </ligand>
</feature>
<dbReference type="GO" id="GO:0016114">
    <property type="term" value="P:terpenoid biosynthetic process"/>
    <property type="evidence" value="ECO:0007669"/>
    <property type="project" value="UniProtKB-UniRule"/>
</dbReference>
<comment type="similarity">
    <text evidence="1 10">Belongs to the GHMP kinase family. IspE subfamily.</text>
</comment>
<dbReference type="Proteomes" id="UP000297737">
    <property type="component" value="Unassembled WGS sequence"/>
</dbReference>
<dbReference type="InterPro" id="IPR020568">
    <property type="entry name" value="Ribosomal_Su5_D2-typ_SF"/>
</dbReference>
<name>A0A4Y9ERX2_9SPHN</name>
<dbReference type="GO" id="GO:0005524">
    <property type="term" value="F:ATP binding"/>
    <property type="evidence" value="ECO:0007669"/>
    <property type="project" value="UniProtKB-UniRule"/>
</dbReference>
<keyword evidence="4 10" id="KW-0808">Transferase</keyword>
<dbReference type="PIRSF" id="PIRSF010376">
    <property type="entry name" value="IspE"/>
    <property type="match status" value="1"/>
</dbReference>
<dbReference type="SUPFAM" id="SSF55060">
    <property type="entry name" value="GHMP Kinase, C-terminal domain"/>
    <property type="match status" value="1"/>
</dbReference>
<feature type="active site" evidence="10">
    <location>
        <position position="11"/>
    </location>
</feature>
<sequence>MPALTEFAPAKLNLALHVRARNPDGYHDLESIFAFVDFGDTLHLTPAEVLSLTIDGPFAAALVDDDNLVLRAVRALADASGRPAAGRLRLEKHIPVAAGLGGGSADAAAALRLLARSWQLDWPPARLAEIASGLGADVPACLYGSLQFGTGRGDQLAPMQRHDLAGTPVLLVNPRVAVATGPVFRGWDGIDRGTLDPAAPLAVLRNDLAAPAIALAPVIATVIAALEQQPGVTLVRMSGSGATVFALFESDATRNGAVQQLSAQFPDWWLTGTALH</sequence>
<evidence type="ECO:0000256" key="6">
    <source>
        <dbReference type="ARBA" id="ARBA00022777"/>
    </source>
</evidence>
<comment type="catalytic activity">
    <reaction evidence="10">
        <text>4-CDP-2-C-methyl-D-erythritol + ATP = 4-CDP-2-C-methyl-D-erythritol 2-phosphate + ADP + H(+)</text>
        <dbReference type="Rhea" id="RHEA:18437"/>
        <dbReference type="ChEBI" id="CHEBI:15378"/>
        <dbReference type="ChEBI" id="CHEBI:30616"/>
        <dbReference type="ChEBI" id="CHEBI:57823"/>
        <dbReference type="ChEBI" id="CHEBI:57919"/>
        <dbReference type="ChEBI" id="CHEBI:456216"/>
        <dbReference type="EC" id="2.7.1.148"/>
    </reaction>
</comment>
<dbReference type="GO" id="GO:0019288">
    <property type="term" value="P:isopentenyl diphosphate biosynthetic process, methylerythritol 4-phosphate pathway"/>
    <property type="evidence" value="ECO:0007669"/>
    <property type="project" value="UniProtKB-UniRule"/>
</dbReference>
<dbReference type="RefSeq" id="WP_135245110.1">
    <property type="nucleotide sequence ID" value="NZ_SIHO01000001.1"/>
</dbReference>
<dbReference type="Gene3D" id="3.30.70.890">
    <property type="entry name" value="GHMP kinase, C-terminal domain"/>
    <property type="match status" value="1"/>
</dbReference>
<protein>
    <recommendedName>
        <fullName evidence="3 10">4-diphosphocytidyl-2-C-methyl-D-erythritol kinase</fullName>
        <shortName evidence="10">CMK</shortName>
        <ecNumber evidence="2 10">2.7.1.148</ecNumber>
    </recommendedName>
    <alternativeName>
        <fullName evidence="9 10">4-(cytidine-5'-diphospho)-2-C-methyl-D-erythritol kinase</fullName>
    </alternativeName>
</protein>
<dbReference type="InterPro" id="IPR013750">
    <property type="entry name" value="GHMP_kinase_C_dom"/>
</dbReference>
<evidence type="ECO:0000256" key="3">
    <source>
        <dbReference type="ARBA" id="ARBA00017473"/>
    </source>
</evidence>
<dbReference type="PANTHER" id="PTHR43527:SF2">
    <property type="entry name" value="4-DIPHOSPHOCYTIDYL-2-C-METHYL-D-ERYTHRITOL KINASE, CHLOROPLASTIC"/>
    <property type="match status" value="1"/>
</dbReference>
<dbReference type="Gene3D" id="3.30.230.10">
    <property type="match status" value="1"/>
</dbReference>
<proteinExistence type="inferred from homology"/>
<evidence type="ECO:0000313" key="14">
    <source>
        <dbReference type="Proteomes" id="UP000297737"/>
    </source>
</evidence>
<feature type="domain" description="GHMP kinase C-terminal" evidence="12">
    <location>
        <begin position="197"/>
        <end position="266"/>
    </location>
</feature>
<accession>A0A4Y9ERX2</accession>
<dbReference type="OrthoDB" id="9809438at2"/>
<evidence type="ECO:0000256" key="10">
    <source>
        <dbReference type="HAMAP-Rule" id="MF_00061"/>
    </source>
</evidence>
<comment type="pathway">
    <text evidence="10">Isoprenoid biosynthesis; isopentenyl diphosphate biosynthesis via DXP pathway; isopentenyl diphosphate from 1-deoxy-D-xylulose 5-phosphate: step 3/6.</text>
</comment>
<dbReference type="UniPathway" id="UPA00056">
    <property type="reaction ID" value="UER00094"/>
</dbReference>
<dbReference type="EC" id="2.7.1.148" evidence="2 10"/>
<evidence type="ECO:0000256" key="9">
    <source>
        <dbReference type="ARBA" id="ARBA00032554"/>
    </source>
</evidence>
<gene>
    <name evidence="10" type="primary">ispE</name>
    <name evidence="13" type="ORF">EUV02_05185</name>
</gene>
<keyword evidence="14" id="KW-1185">Reference proteome</keyword>
<dbReference type="NCBIfam" id="NF011202">
    <property type="entry name" value="PRK14608.1"/>
    <property type="match status" value="1"/>
</dbReference>
<dbReference type="Pfam" id="PF08544">
    <property type="entry name" value="GHMP_kinases_C"/>
    <property type="match status" value="1"/>
</dbReference>
<feature type="active site" evidence="10">
    <location>
        <position position="137"/>
    </location>
</feature>
<dbReference type="InterPro" id="IPR014721">
    <property type="entry name" value="Ribsml_uS5_D2-typ_fold_subgr"/>
</dbReference>
<dbReference type="AlphaFoldDB" id="A0A4Y9ERX2"/>
<reference evidence="13 14" key="1">
    <citation type="submission" date="2019-02" db="EMBL/GenBank/DDBJ databases">
        <title>Polymorphobacter sp. isolated from the lake at the Tibet of China.</title>
        <authorList>
            <person name="Li A."/>
        </authorList>
    </citation>
    <scope>NUCLEOTIDE SEQUENCE [LARGE SCALE GENOMIC DNA]</scope>
    <source>
        <strain evidence="13 14">DJ1R-1</strain>
    </source>
</reference>
<keyword evidence="8 10" id="KW-0414">Isoprene biosynthesis</keyword>
<feature type="domain" description="GHMP kinase N-terminal" evidence="11">
    <location>
        <begin position="67"/>
        <end position="144"/>
    </location>
</feature>
<keyword evidence="7 10" id="KW-0067">ATP-binding</keyword>
<comment type="caution">
    <text evidence="13">The sequence shown here is derived from an EMBL/GenBank/DDBJ whole genome shotgun (WGS) entry which is preliminary data.</text>
</comment>
<dbReference type="PANTHER" id="PTHR43527">
    <property type="entry name" value="4-DIPHOSPHOCYTIDYL-2-C-METHYL-D-ERYTHRITOL KINASE, CHLOROPLASTIC"/>
    <property type="match status" value="1"/>
</dbReference>
<evidence type="ECO:0000256" key="5">
    <source>
        <dbReference type="ARBA" id="ARBA00022741"/>
    </source>
</evidence>
<dbReference type="GO" id="GO:0050515">
    <property type="term" value="F:4-(cytidine 5'-diphospho)-2-C-methyl-D-erythritol kinase activity"/>
    <property type="evidence" value="ECO:0007669"/>
    <property type="project" value="UniProtKB-UniRule"/>
</dbReference>
<keyword evidence="5 10" id="KW-0547">Nucleotide-binding</keyword>
<evidence type="ECO:0000259" key="11">
    <source>
        <dbReference type="Pfam" id="PF00288"/>
    </source>
</evidence>
<dbReference type="Pfam" id="PF00288">
    <property type="entry name" value="GHMP_kinases_N"/>
    <property type="match status" value="1"/>
</dbReference>
<dbReference type="InterPro" id="IPR006204">
    <property type="entry name" value="GHMP_kinase_N_dom"/>
</dbReference>
<dbReference type="SUPFAM" id="SSF54211">
    <property type="entry name" value="Ribosomal protein S5 domain 2-like"/>
    <property type="match status" value="1"/>
</dbReference>
<dbReference type="HAMAP" id="MF_00061">
    <property type="entry name" value="IspE"/>
    <property type="match status" value="1"/>
</dbReference>